<dbReference type="InterPro" id="IPR000159">
    <property type="entry name" value="RA_dom"/>
</dbReference>
<dbReference type="PANTHER" id="PTHR22738:SF9">
    <property type="entry name" value="RAS ASSOCIATION DOMAIN-CONTAINING PROTEIN 5"/>
    <property type="match status" value="1"/>
</dbReference>
<feature type="domain" description="SARAH" evidence="3">
    <location>
        <begin position="809"/>
        <end position="856"/>
    </location>
</feature>
<dbReference type="PROSITE" id="PS50951">
    <property type="entry name" value="SARAH"/>
    <property type="match status" value="1"/>
</dbReference>
<dbReference type="PROSITE" id="PS50200">
    <property type="entry name" value="RA"/>
    <property type="match status" value="1"/>
</dbReference>
<dbReference type="Proteomes" id="UP000324091">
    <property type="component" value="Chromosome 4"/>
</dbReference>
<feature type="compositionally biased region" description="Basic and acidic residues" evidence="1">
    <location>
        <begin position="629"/>
        <end position="646"/>
    </location>
</feature>
<feature type="region of interest" description="Disordered" evidence="1">
    <location>
        <begin position="621"/>
        <end position="646"/>
    </location>
</feature>
<protein>
    <submittedName>
        <fullName evidence="4">Ras association domain-containing protein 5</fullName>
    </submittedName>
</protein>
<name>A0A5C6N395_9TELE</name>
<dbReference type="PANTHER" id="PTHR22738">
    <property type="entry name" value="RASSF"/>
    <property type="match status" value="1"/>
</dbReference>
<dbReference type="InterPro" id="IPR029071">
    <property type="entry name" value="Ubiquitin-like_domsf"/>
</dbReference>
<evidence type="ECO:0000313" key="5">
    <source>
        <dbReference type="Proteomes" id="UP000324091"/>
    </source>
</evidence>
<dbReference type="AlphaFoldDB" id="A0A5C6N395"/>
<dbReference type="Pfam" id="PF16517">
    <property type="entry name" value="Nore1-SARAH"/>
    <property type="match status" value="1"/>
</dbReference>
<dbReference type="Gene3D" id="1.20.5.110">
    <property type="match status" value="1"/>
</dbReference>
<organism evidence="4 5">
    <name type="scientific">Takifugu flavidus</name>
    <name type="common">sansaifugu</name>
    <dbReference type="NCBI Taxonomy" id="433684"/>
    <lineage>
        <taxon>Eukaryota</taxon>
        <taxon>Metazoa</taxon>
        <taxon>Chordata</taxon>
        <taxon>Craniata</taxon>
        <taxon>Vertebrata</taxon>
        <taxon>Euteleostomi</taxon>
        <taxon>Actinopterygii</taxon>
        <taxon>Neopterygii</taxon>
        <taxon>Teleostei</taxon>
        <taxon>Neoteleostei</taxon>
        <taxon>Acanthomorphata</taxon>
        <taxon>Eupercaria</taxon>
        <taxon>Tetraodontiformes</taxon>
        <taxon>Tetradontoidea</taxon>
        <taxon>Tetraodontidae</taxon>
        <taxon>Takifugu</taxon>
    </lineage>
</organism>
<dbReference type="GO" id="GO:0005634">
    <property type="term" value="C:nucleus"/>
    <property type="evidence" value="ECO:0007669"/>
    <property type="project" value="TreeGrafter"/>
</dbReference>
<feature type="region of interest" description="Disordered" evidence="1">
    <location>
        <begin position="33"/>
        <end position="105"/>
    </location>
</feature>
<dbReference type="Pfam" id="PF00788">
    <property type="entry name" value="RA"/>
    <property type="match status" value="1"/>
</dbReference>
<evidence type="ECO:0000313" key="4">
    <source>
        <dbReference type="EMBL" id="TWW61605.1"/>
    </source>
</evidence>
<feature type="compositionally biased region" description="Basic and acidic residues" evidence="1">
    <location>
        <begin position="41"/>
        <end position="62"/>
    </location>
</feature>
<evidence type="ECO:0000259" key="2">
    <source>
        <dbReference type="PROSITE" id="PS50200"/>
    </source>
</evidence>
<dbReference type="Gene3D" id="3.10.20.90">
    <property type="entry name" value="Phosphatidylinositol 3-kinase Catalytic Subunit, Chain A, domain 1"/>
    <property type="match status" value="1"/>
</dbReference>
<dbReference type="SUPFAM" id="SSF54236">
    <property type="entry name" value="Ubiquitin-like"/>
    <property type="match status" value="1"/>
</dbReference>
<gene>
    <name evidence="4" type="ORF">D4764_04G0002520</name>
</gene>
<dbReference type="InterPro" id="IPR033614">
    <property type="entry name" value="RASSF1-6"/>
</dbReference>
<feature type="region of interest" description="Disordered" evidence="1">
    <location>
        <begin position="117"/>
        <end position="154"/>
    </location>
</feature>
<dbReference type="InterPro" id="IPR011524">
    <property type="entry name" value="SARAH_dom"/>
</dbReference>
<evidence type="ECO:0000256" key="1">
    <source>
        <dbReference type="SAM" id="MobiDB-lite"/>
    </source>
</evidence>
<dbReference type="CDD" id="cd21892">
    <property type="entry name" value="SARAH_RASSF5"/>
    <property type="match status" value="1"/>
</dbReference>
<feature type="region of interest" description="Disordered" evidence="1">
    <location>
        <begin position="1"/>
        <end position="21"/>
    </location>
</feature>
<feature type="compositionally biased region" description="Basic and acidic residues" evidence="1">
    <location>
        <begin position="136"/>
        <end position="152"/>
    </location>
</feature>
<dbReference type="SMART" id="SM00314">
    <property type="entry name" value="RA"/>
    <property type="match status" value="1"/>
</dbReference>
<dbReference type="GO" id="GO:0007165">
    <property type="term" value="P:signal transduction"/>
    <property type="evidence" value="ECO:0007669"/>
    <property type="project" value="InterPro"/>
</dbReference>
<feature type="region of interest" description="Disordered" evidence="1">
    <location>
        <begin position="284"/>
        <end position="306"/>
    </location>
</feature>
<dbReference type="EMBL" id="RHFK02000017">
    <property type="protein sequence ID" value="TWW61605.1"/>
    <property type="molecule type" value="Genomic_DNA"/>
</dbReference>
<reference evidence="4 5" key="1">
    <citation type="submission" date="2019-04" db="EMBL/GenBank/DDBJ databases">
        <title>Chromosome genome assembly for Takifugu flavidus.</title>
        <authorList>
            <person name="Xiao S."/>
        </authorList>
    </citation>
    <scope>NUCLEOTIDE SEQUENCE [LARGE SCALE GENOMIC DNA]</scope>
    <source>
        <strain evidence="4">HTHZ2018</strain>
        <tissue evidence="4">Muscle</tissue>
    </source>
</reference>
<keyword evidence="5" id="KW-1185">Reference proteome</keyword>
<proteinExistence type="predicted"/>
<feature type="domain" description="Ras-associating" evidence="2">
    <location>
        <begin position="721"/>
        <end position="807"/>
    </location>
</feature>
<evidence type="ECO:0000259" key="3">
    <source>
        <dbReference type="PROSITE" id="PS50951"/>
    </source>
</evidence>
<accession>A0A5C6N395</accession>
<comment type="caution">
    <text evidence="4">The sequence shown here is derived from an EMBL/GenBank/DDBJ whole genome shotgun (WGS) entry which is preliminary data.</text>
</comment>
<sequence>MMASASVVGQHPGPHRLDPEPQILILKLRGSKKRVTLPRRSSWERMVLRRSSEDSAEEETKPRPVSPSAAVKGERMPGEGGAPPVTPAAPRSDADGHQGDSGSVLAADCQSDCDFNHNTRERPWRSAGSVLPIGQKEAHRPREPAHGRRDTWSGDSRQSILCSCSSVLAPGGSSLPPLQRLTQGRTGVVRLTRTDPPRREAWSIFEMDPRVMSERGEGHRFEAKPVKQDWCDVCNRQITAQALKCQTGCLLLQSVWVLQWRQREDRAASIEVVQQRRRADVHGFPERGAVGSQRSQSGENINIPVRSTGGGVAEQVERGLFIRSVAPVAEWLRWDGRGGNWGGWRWGSPQRDRATRRANEGYAHRTVPAGWCRHASSMAQIAPLVAGRNDAKEEAAPAARSGRGEGVGPGRTFLGQVSLHLEEVRGEPEGDVGSACFGQVSRRLGRFLKRLPKSRSWSDGLRLLRRSSSNGSLLTTSGQAGNSFAIPGIAKNSLDCSYTCHLECERKVQLDCNQRDKELGQTPSPRSHCSSTAPQQKEEVTRLGCTFLVVSLVARKGDGSSAGLTCRVHRLLPSQDFSMTVNTVETPSMTSSNSMSSGYCSLDDESEDFTFFTAKTSFFRKPKQAPKPNEAKEDEDKGTKELSKEEVKARIQQYNSQVSDIGMKLASDGTYTGFIKVNLRLSRPVTVSAVESFSSDGPIILGKAATECLEGTDRERTDKRTSFYLPSDCMKQIHLSSVSTTRDVIQGLLKKFMVLDNPCKFALYKQMHRDGQDLFQKLPLHERPLLLRLKAGPDLQRLSFVLKENETGEVEWHAFSIPELQNFLVILEKEEAERVRAVEQKYSIYRQKLQKALRQHDP</sequence>